<dbReference type="PRINTS" id="PR00032">
    <property type="entry name" value="HTHARAC"/>
</dbReference>
<dbReference type="PROSITE" id="PS01124">
    <property type="entry name" value="HTH_ARAC_FAMILY_2"/>
    <property type="match status" value="1"/>
</dbReference>
<feature type="transmembrane region" description="Helical" evidence="4">
    <location>
        <begin position="44"/>
        <end position="70"/>
    </location>
</feature>
<keyword evidence="4" id="KW-0472">Membrane</keyword>
<feature type="domain" description="HTH araC/xylS-type" evidence="5">
    <location>
        <begin position="683"/>
        <end position="781"/>
    </location>
</feature>
<evidence type="ECO:0000313" key="7">
    <source>
        <dbReference type="Proteomes" id="UP000247476"/>
    </source>
</evidence>
<dbReference type="InterPro" id="IPR009057">
    <property type="entry name" value="Homeodomain-like_sf"/>
</dbReference>
<evidence type="ECO:0000256" key="4">
    <source>
        <dbReference type="SAM" id="Phobius"/>
    </source>
</evidence>
<evidence type="ECO:0000259" key="5">
    <source>
        <dbReference type="PROSITE" id="PS01124"/>
    </source>
</evidence>
<keyword evidence="2" id="KW-0238">DNA-binding</keyword>
<name>A0A2V5JV30_9BACL</name>
<dbReference type="Proteomes" id="UP000247476">
    <property type="component" value="Unassembled WGS sequence"/>
</dbReference>
<dbReference type="GO" id="GO:0043565">
    <property type="term" value="F:sequence-specific DNA binding"/>
    <property type="evidence" value="ECO:0007669"/>
    <property type="project" value="InterPro"/>
</dbReference>
<dbReference type="SMART" id="SM00342">
    <property type="entry name" value="HTH_ARAC"/>
    <property type="match status" value="1"/>
</dbReference>
<evidence type="ECO:0000256" key="2">
    <source>
        <dbReference type="ARBA" id="ARBA00023125"/>
    </source>
</evidence>
<dbReference type="PANTHER" id="PTHR43280:SF2">
    <property type="entry name" value="HTH-TYPE TRANSCRIPTIONAL REGULATOR EXSA"/>
    <property type="match status" value="1"/>
</dbReference>
<evidence type="ECO:0000256" key="1">
    <source>
        <dbReference type="ARBA" id="ARBA00023015"/>
    </source>
</evidence>
<organism evidence="6 7">
    <name type="scientific">Paenibacillus flagellatus</name>
    <dbReference type="NCBI Taxonomy" id="2211139"/>
    <lineage>
        <taxon>Bacteria</taxon>
        <taxon>Bacillati</taxon>
        <taxon>Bacillota</taxon>
        <taxon>Bacilli</taxon>
        <taxon>Bacillales</taxon>
        <taxon>Paenibacillaceae</taxon>
        <taxon>Paenibacillus</taxon>
    </lineage>
</organism>
<dbReference type="SUPFAM" id="SSF46689">
    <property type="entry name" value="Homeodomain-like"/>
    <property type="match status" value="2"/>
</dbReference>
<dbReference type="PANTHER" id="PTHR43280">
    <property type="entry name" value="ARAC-FAMILY TRANSCRIPTIONAL REGULATOR"/>
    <property type="match status" value="1"/>
</dbReference>
<evidence type="ECO:0000256" key="3">
    <source>
        <dbReference type="ARBA" id="ARBA00023163"/>
    </source>
</evidence>
<accession>A0A2V5JV30</accession>
<keyword evidence="4" id="KW-1133">Transmembrane helix</keyword>
<dbReference type="EMBL" id="QJVJ01000018">
    <property type="protein sequence ID" value="PYI50519.1"/>
    <property type="molecule type" value="Genomic_DNA"/>
</dbReference>
<dbReference type="InterPro" id="IPR020449">
    <property type="entry name" value="Tscrpt_reg_AraC-type_HTH"/>
</dbReference>
<evidence type="ECO:0000313" key="6">
    <source>
        <dbReference type="EMBL" id="PYI50519.1"/>
    </source>
</evidence>
<keyword evidence="3" id="KW-0804">Transcription</keyword>
<proteinExistence type="predicted"/>
<keyword evidence="4" id="KW-0812">Transmembrane</keyword>
<dbReference type="InterPro" id="IPR018062">
    <property type="entry name" value="HTH_AraC-typ_CS"/>
</dbReference>
<gene>
    <name evidence="6" type="ORF">DLM86_28885</name>
</gene>
<dbReference type="Pfam" id="PF12833">
    <property type="entry name" value="HTH_18"/>
    <property type="match status" value="1"/>
</dbReference>
<dbReference type="Gene3D" id="1.10.10.60">
    <property type="entry name" value="Homeodomain-like"/>
    <property type="match status" value="2"/>
</dbReference>
<comment type="caution">
    <text evidence="6">The sequence shown here is derived from an EMBL/GenBank/DDBJ whole genome shotgun (WGS) entry which is preliminary data.</text>
</comment>
<keyword evidence="1" id="KW-0805">Transcription regulation</keyword>
<dbReference type="InterPro" id="IPR018060">
    <property type="entry name" value="HTH_AraC"/>
</dbReference>
<reference evidence="6 7" key="1">
    <citation type="submission" date="2018-05" db="EMBL/GenBank/DDBJ databases">
        <title>Paenibacillus flagellatus sp. nov., isolated from selenium mineral soil.</title>
        <authorList>
            <person name="Dai X."/>
        </authorList>
    </citation>
    <scope>NUCLEOTIDE SEQUENCE [LARGE SCALE GENOMIC DNA]</scope>
    <source>
        <strain evidence="6 7">DXL2</strain>
    </source>
</reference>
<feature type="transmembrane region" description="Helical" evidence="4">
    <location>
        <begin position="324"/>
        <end position="346"/>
    </location>
</feature>
<keyword evidence="7" id="KW-1185">Reference proteome</keyword>
<protein>
    <recommendedName>
        <fullName evidence="5">HTH araC/xylS-type domain-containing protein</fullName>
    </recommendedName>
</protein>
<dbReference type="PROSITE" id="PS00041">
    <property type="entry name" value="HTH_ARAC_FAMILY_1"/>
    <property type="match status" value="1"/>
</dbReference>
<sequence>MRQPPLRGTPARRANGIMKLHPAKKRGNGTMGKWHQLRQNTNSLFIKLLTSFMAIIVLLISFNFLSYTFFRNNVTEEILRYNKLNLDKTVSDYEKHLTLVRNLAFTLYFSPDVELLKISSPRIHYDVAGQIRQNIRNTINNENLYLNNLILYFRETGFIIEREGTSPAETMFTKYYRSDSYPYDFWKNEFARDYSYKLFPAASFVEQAWETPNPKGTLIPFIIKDSANAKLMIVAMLDAGKMFGAFHQSINRNLIVLDRDGRTIFSSVLSPELGITLDKLPEREGYLKIGTDYYFYSKHAASGFTYVNIVPNAGVSQQIVKLNVILVTLLVLAIVISVGTSVLFSIRMNNPLKRIVQSVQQLNAGPHAPRARSPIKEFDIIGDRLSDLMQTNRVIHEDLQHKNSLLQYYTYMNKLKMIRTNGLDWKESAEPEKPFVLTVFDITFRRSYYDQMETDSDFAAYFLKEYIATVMGDKYADATVFQMEKNQILALVFPKDGEPPLAETLAEMKRTFDRDRHYCFLTIASSPVYPDSSRFTEAYEKALALLKHRPLGDDTIIVTEPGEARDGFHTFTLLEEQEFHANLQAGNAPAVVQQTMRALAALHRKRASAREFAEFSRDLLNKTVRVLAALQLDGRLHAEGDTPGERLADCHTLERYEAFWTGFLSEAAGWIKRKKEAHDPITSFVFHYLEHHYGEDISLELLADKLNITGAYLSTYFKEKTGMNFSDYLNGMRMNIAKEMLQHSTLKIQDVAAKVGYHNVNSFIRMFKRYAGLPPGEFRKTAQQEP</sequence>
<dbReference type="GO" id="GO:0003700">
    <property type="term" value="F:DNA-binding transcription factor activity"/>
    <property type="evidence" value="ECO:0007669"/>
    <property type="project" value="InterPro"/>
</dbReference>
<dbReference type="AlphaFoldDB" id="A0A2V5JV30"/>